<dbReference type="AlphaFoldDB" id="A0A175W380"/>
<gene>
    <name evidence="2" type="ORF">MMYC01_205490</name>
</gene>
<evidence type="ECO:0000256" key="1">
    <source>
        <dbReference type="SAM" id="SignalP"/>
    </source>
</evidence>
<reference evidence="2 3" key="1">
    <citation type="journal article" date="2016" name="Genome Announc.">
        <title>Genome Sequence of Madurella mycetomatis mm55, Isolated from a Human Mycetoma Case in Sudan.</title>
        <authorList>
            <person name="Smit S."/>
            <person name="Derks M.F."/>
            <person name="Bervoets S."/>
            <person name="Fahal A."/>
            <person name="van Leeuwen W."/>
            <person name="van Belkum A."/>
            <person name="van de Sande W.W."/>
        </authorList>
    </citation>
    <scope>NUCLEOTIDE SEQUENCE [LARGE SCALE GENOMIC DNA]</scope>
    <source>
        <strain evidence="3">mm55</strain>
    </source>
</reference>
<sequence>MKSFLIAAFAGAVAIAQSNDYFFRYVGGNAVTDGERLRGNISYPYFSPGVTPAPHNPADHFKRIYINATAPSVLYVVATNPHPPPVPGYYGLSNSEGISDAYRLVHSFGPEREGEGFRYLGWEVRRTSDGRALLRYAGDEDNEWRWIAVKETTNAGVDKWVPWYVKPTAANMANLTSWDYDIVDLELVEATGPVSSNAPGGVLE</sequence>
<dbReference type="Proteomes" id="UP000078237">
    <property type="component" value="Unassembled WGS sequence"/>
</dbReference>
<dbReference type="VEuPathDB" id="FungiDB:MMYC01_205490"/>
<name>A0A175W380_9PEZI</name>
<protein>
    <submittedName>
        <fullName evidence="2">Band 3 anion exchange protein</fullName>
    </submittedName>
</protein>
<accession>A0A175W380</accession>
<comment type="caution">
    <text evidence="2">The sequence shown here is derived from an EMBL/GenBank/DDBJ whole genome shotgun (WGS) entry which is preliminary data.</text>
</comment>
<dbReference type="EMBL" id="LCTW02000130">
    <property type="protein sequence ID" value="KXX78187.1"/>
    <property type="molecule type" value="Genomic_DNA"/>
</dbReference>
<dbReference type="OrthoDB" id="4563802at2759"/>
<dbReference type="STRING" id="100816.A0A175W380"/>
<feature type="chain" id="PRO_5008043551" evidence="1">
    <location>
        <begin position="19"/>
        <end position="204"/>
    </location>
</feature>
<organism evidence="2 3">
    <name type="scientific">Madurella mycetomatis</name>
    <dbReference type="NCBI Taxonomy" id="100816"/>
    <lineage>
        <taxon>Eukaryota</taxon>
        <taxon>Fungi</taxon>
        <taxon>Dikarya</taxon>
        <taxon>Ascomycota</taxon>
        <taxon>Pezizomycotina</taxon>
        <taxon>Sordariomycetes</taxon>
        <taxon>Sordariomycetidae</taxon>
        <taxon>Sordariales</taxon>
        <taxon>Sordariales incertae sedis</taxon>
        <taxon>Madurella</taxon>
    </lineage>
</organism>
<feature type="signal peptide" evidence="1">
    <location>
        <begin position="1"/>
        <end position="18"/>
    </location>
</feature>
<evidence type="ECO:0000313" key="2">
    <source>
        <dbReference type="EMBL" id="KXX78187.1"/>
    </source>
</evidence>
<keyword evidence="1" id="KW-0732">Signal</keyword>
<proteinExistence type="predicted"/>
<evidence type="ECO:0000313" key="3">
    <source>
        <dbReference type="Proteomes" id="UP000078237"/>
    </source>
</evidence>
<keyword evidence="3" id="KW-1185">Reference proteome</keyword>